<feature type="compositionally biased region" description="Basic residues" evidence="8">
    <location>
        <begin position="423"/>
        <end position="440"/>
    </location>
</feature>
<dbReference type="PROSITE" id="PS51192">
    <property type="entry name" value="HELICASE_ATP_BIND_1"/>
    <property type="match status" value="1"/>
</dbReference>
<feature type="compositionally biased region" description="Basic residues" evidence="8">
    <location>
        <begin position="741"/>
        <end position="754"/>
    </location>
</feature>
<dbReference type="SMART" id="SM00490">
    <property type="entry name" value="HELICc"/>
    <property type="match status" value="1"/>
</dbReference>
<feature type="compositionally biased region" description="Basic and acidic residues" evidence="8">
    <location>
        <begin position="412"/>
        <end position="422"/>
    </location>
</feature>
<feature type="compositionally biased region" description="Gly residues" evidence="8">
    <location>
        <begin position="300"/>
        <end position="310"/>
    </location>
</feature>
<gene>
    <name evidence="11" type="ORF">CEPIT_LOCUS15609</name>
</gene>
<dbReference type="EMBL" id="CAMAPF010000110">
    <property type="protein sequence ID" value="CAH9101372.1"/>
    <property type="molecule type" value="Genomic_DNA"/>
</dbReference>
<dbReference type="InterPro" id="IPR001650">
    <property type="entry name" value="Helicase_C-like"/>
</dbReference>
<feature type="compositionally biased region" description="Polar residues" evidence="8">
    <location>
        <begin position="38"/>
        <end position="47"/>
    </location>
</feature>
<accession>A0AAV0DI11</accession>
<dbReference type="InterPro" id="IPR049730">
    <property type="entry name" value="SNF2/RAD54-like_C"/>
</dbReference>
<feature type="compositionally biased region" description="Low complexity" evidence="8">
    <location>
        <begin position="886"/>
        <end position="899"/>
    </location>
</feature>
<keyword evidence="7" id="KW-0539">Nucleus</keyword>
<dbReference type="GO" id="GO:0016787">
    <property type="term" value="F:hydrolase activity"/>
    <property type="evidence" value="ECO:0007669"/>
    <property type="project" value="UniProtKB-KW"/>
</dbReference>
<evidence type="ECO:0000256" key="3">
    <source>
        <dbReference type="ARBA" id="ARBA00022741"/>
    </source>
</evidence>
<evidence type="ECO:0000259" key="10">
    <source>
        <dbReference type="PROSITE" id="PS51194"/>
    </source>
</evidence>
<dbReference type="InterPro" id="IPR000330">
    <property type="entry name" value="SNF2_N"/>
</dbReference>
<keyword evidence="4" id="KW-0378">Hydrolase</keyword>
<dbReference type="Proteomes" id="UP001152523">
    <property type="component" value="Unassembled WGS sequence"/>
</dbReference>
<evidence type="ECO:0000259" key="9">
    <source>
        <dbReference type="PROSITE" id="PS51192"/>
    </source>
</evidence>
<dbReference type="Gene3D" id="3.40.50.10810">
    <property type="entry name" value="Tandem AAA-ATPase domain"/>
    <property type="match status" value="1"/>
</dbReference>
<dbReference type="Pfam" id="PF00271">
    <property type="entry name" value="Helicase_C"/>
    <property type="match status" value="1"/>
</dbReference>
<keyword evidence="6" id="KW-0067">ATP-binding</keyword>
<evidence type="ECO:0000256" key="8">
    <source>
        <dbReference type="SAM" id="MobiDB-lite"/>
    </source>
</evidence>
<dbReference type="Gene3D" id="3.40.50.300">
    <property type="entry name" value="P-loop containing nucleotide triphosphate hydrolases"/>
    <property type="match status" value="1"/>
</dbReference>
<comment type="caution">
    <text evidence="11">The sequence shown here is derived from an EMBL/GenBank/DDBJ whole genome shotgun (WGS) entry which is preliminary data.</text>
</comment>
<comment type="subcellular location">
    <subcellularLocation>
        <location evidence="1">Nucleus</location>
    </subcellularLocation>
    <subcellularLocation>
        <location evidence="2">Plastid</location>
    </subcellularLocation>
</comment>
<organism evidence="11 12">
    <name type="scientific">Cuscuta epithymum</name>
    <dbReference type="NCBI Taxonomy" id="186058"/>
    <lineage>
        <taxon>Eukaryota</taxon>
        <taxon>Viridiplantae</taxon>
        <taxon>Streptophyta</taxon>
        <taxon>Embryophyta</taxon>
        <taxon>Tracheophyta</taxon>
        <taxon>Spermatophyta</taxon>
        <taxon>Magnoliopsida</taxon>
        <taxon>eudicotyledons</taxon>
        <taxon>Gunneridae</taxon>
        <taxon>Pentapetalae</taxon>
        <taxon>asterids</taxon>
        <taxon>lamiids</taxon>
        <taxon>Solanales</taxon>
        <taxon>Convolvulaceae</taxon>
        <taxon>Cuscuteae</taxon>
        <taxon>Cuscuta</taxon>
        <taxon>Cuscuta subgen. Cuscuta</taxon>
    </lineage>
</organism>
<feature type="compositionally biased region" description="Basic and acidic residues" evidence="8">
    <location>
        <begin position="441"/>
        <end position="451"/>
    </location>
</feature>
<feature type="compositionally biased region" description="Basic and acidic residues" evidence="8">
    <location>
        <begin position="562"/>
        <end position="583"/>
    </location>
</feature>
<evidence type="ECO:0000313" key="11">
    <source>
        <dbReference type="EMBL" id="CAH9101372.1"/>
    </source>
</evidence>
<feature type="compositionally biased region" description="Basic and acidic residues" evidence="8">
    <location>
        <begin position="779"/>
        <end position="799"/>
    </location>
</feature>
<feature type="compositionally biased region" description="Basic residues" evidence="8">
    <location>
        <begin position="802"/>
        <end position="812"/>
    </location>
</feature>
<keyword evidence="12" id="KW-1185">Reference proteome</keyword>
<feature type="compositionally biased region" description="Basic and acidic residues" evidence="8">
    <location>
        <begin position="591"/>
        <end position="612"/>
    </location>
</feature>
<evidence type="ECO:0000313" key="12">
    <source>
        <dbReference type="Proteomes" id="UP001152523"/>
    </source>
</evidence>
<feature type="region of interest" description="Disordered" evidence="8">
    <location>
        <begin position="223"/>
        <end position="273"/>
    </location>
</feature>
<feature type="compositionally biased region" description="Basic residues" evidence="8">
    <location>
        <begin position="545"/>
        <end position="557"/>
    </location>
</feature>
<feature type="compositionally biased region" description="Basic and acidic residues" evidence="8">
    <location>
        <begin position="158"/>
        <end position="182"/>
    </location>
</feature>
<feature type="region of interest" description="Disordered" evidence="8">
    <location>
        <begin position="135"/>
        <end position="182"/>
    </location>
</feature>
<dbReference type="Pfam" id="PF00176">
    <property type="entry name" value="SNF2-rel_dom"/>
    <property type="match status" value="1"/>
</dbReference>
<dbReference type="GO" id="GO:0005634">
    <property type="term" value="C:nucleus"/>
    <property type="evidence" value="ECO:0007669"/>
    <property type="project" value="UniProtKB-SubCell"/>
</dbReference>
<feature type="region of interest" description="Disordered" evidence="8">
    <location>
        <begin position="290"/>
        <end position="938"/>
    </location>
</feature>
<protein>
    <submittedName>
        <fullName evidence="11">Uncharacterized protein</fullName>
    </submittedName>
</protein>
<evidence type="ECO:0000256" key="2">
    <source>
        <dbReference type="ARBA" id="ARBA00004474"/>
    </source>
</evidence>
<feature type="compositionally biased region" description="Acidic residues" evidence="8">
    <location>
        <begin position="147"/>
        <end position="157"/>
    </location>
</feature>
<keyword evidence="5" id="KW-0347">Helicase</keyword>
<feature type="compositionally biased region" description="Basic and acidic residues" evidence="8">
    <location>
        <begin position="530"/>
        <end position="544"/>
    </location>
</feature>
<feature type="compositionally biased region" description="Basic residues" evidence="8">
    <location>
        <begin position="502"/>
        <end position="521"/>
    </location>
</feature>
<feature type="compositionally biased region" description="Basic residues" evidence="8">
    <location>
        <begin position="670"/>
        <end position="685"/>
    </location>
</feature>
<feature type="compositionally biased region" description="Low complexity" evidence="8">
    <location>
        <begin position="375"/>
        <end position="384"/>
    </location>
</feature>
<feature type="compositionally biased region" description="Basic and acidic residues" evidence="8">
    <location>
        <begin position="704"/>
        <end position="740"/>
    </location>
</feature>
<dbReference type="SUPFAM" id="SSF52540">
    <property type="entry name" value="P-loop containing nucleoside triphosphate hydrolases"/>
    <property type="match status" value="2"/>
</dbReference>
<feature type="compositionally biased region" description="Basic and acidic residues" evidence="8">
    <location>
        <begin position="622"/>
        <end position="669"/>
    </location>
</feature>
<proteinExistence type="predicted"/>
<dbReference type="GO" id="GO:0080188">
    <property type="term" value="P:gene silencing by siRNA-directed DNA methylation"/>
    <property type="evidence" value="ECO:0007669"/>
    <property type="project" value="InterPro"/>
</dbReference>
<dbReference type="InterPro" id="IPR044567">
    <property type="entry name" value="CLSY/DRD1"/>
</dbReference>
<evidence type="ECO:0000256" key="5">
    <source>
        <dbReference type="ARBA" id="ARBA00022806"/>
    </source>
</evidence>
<dbReference type="InterPro" id="IPR014001">
    <property type="entry name" value="Helicase_ATP-bd"/>
</dbReference>
<reference evidence="11" key="1">
    <citation type="submission" date="2022-07" db="EMBL/GenBank/DDBJ databases">
        <authorList>
            <person name="Macas J."/>
            <person name="Novak P."/>
            <person name="Neumann P."/>
        </authorList>
    </citation>
    <scope>NUCLEOTIDE SEQUENCE</scope>
</reference>
<feature type="region of interest" description="Disordered" evidence="8">
    <location>
        <begin position="1350"/>
        <end position="1372"/>
    </location>
</feature>
<dbReference type="InterPro" id="IPR038718">
    <property type="entry name" value="SNF2-like_sf"/>
</dbReference>
<dbReference type="GO" id="GO:0004386">
    <property type="term" value="F:helicase activity"/>
    <property type="evidence" value="ECO:0007669"/>
    <property type="project" value="UniProtKB-KW"/>
</dbReference>
<feature type="domain" description="Helicase C-terminal" evidence="10">
    <location>
        <begin position="1483"/>
        <end position="1655"/>
    </location>
</feature>
<keyword evidence="3" id="KW-0547">Nucleotide-binding</keyword>
<feature type="compositionally biased region" description="Acidic residues" evidence="8">
    <location>
        <begin position="352"/>
        <end position="368"/>
    </location>
</feature>
<evidence type="ECO:0000256" key="4">
    <source>
        <dbReference type="ARBA" id="ARBA00022801"/>
    </source>
</evidence>
<dbReference type="GO" id="GO:0009536">
    <property type="term" value="C:plastid"/>
    <property type="evidence" value="ECO:0007669"/>
    <property type="project" value="UniProtKB-SubCell"/>
</dbReference>
<dbReference type="PROSITE" id="PS51194">
    <property type="entry name" value="HELICASE_CTER"/>
    <property type="match status" value="1"/>
</dbReference>
<dbReference type="SMART" id="SM00487">
    <property type="entry name" value="DEXDc"/>
    <property type="match status" value="1"/>
</dbReference>
<feature type="compositionally biased region" description="Basic and acidic residues" evidence="8">
    <location>
        <begin position="813"/>
        <end position="851"/>
    </location>
</feature>
<dbReference type="PANTHER" id="PTHR45821:SF5">
    <property type="entry name" value="SNF2 DOMAIN-CONTAINING PROTEIN CLASSY 4"/>
    <property type="match status" value="1"/>
</dbReference>
<evidence type="ECO:0000256" key="6">
    <source>
        <dbReference type="ARBA" id="ARBA00022840"/>
    </source>
</evidence>
<feature type="compositionally biased region" description="Basic and acidic residues" evidence="8">
    <location>
        <begin position="459"/>
        <end position="493"/>
    </location>
</feature>
<dbReference type="GO" id="GO:0005524">
    <property type="term" value="F:ATP binding"/>
    <property type="evidence" value="ECO:0007669"/>
    <property type="project" value="UniProtKB-KW"/>
</dbReference>
<dbReference type="PANTHER" id="PTHR45821">
    <property type="entry name" value="SNF2 DOMAIN-CONTAINING PROTEIN CLASSY 2-RELATED"/>
    <property type="match status" value="1"/>
</dbReference>
<dbReference type="InterPro" id="IPR027417">
    <property type="entry name" value="P-loop_NTPase"/>
</dbReference>
<evidence type="ECO:0000256" key="1">
    <source>
        <dbReference type="ARBA" id="ARBA00004123"/>
    </source>
</evidence>
<name>A0AAV0DI11_9ASTE</name>
<dbReference type="CDD" id="cd18793">
    <property type="entry name" value="SF2_C_SNF"/>
    <property type="match status" value="1"/>
</dbReference>
<feature type="compositionally biased region" description="Acidic residues" evidence="8">
    <location>
        <begin position="385"/>
        <end position="400"/>
    </location>
</feature>
<sequence length="1688" mass="191834">MLFNNLPGYTYILKKGFRLTRPSPGASFPPSPSLGKMYTSSSSGRLPKTRSQWSDFYMDYNEEKKRKRRVLSESDEYNVVVIEEEEEEEAWRGVHDRSDEVVLESSNDDMKRFSFDDREETRGVVQEMSFFFNKGNGKKKKKKEEGDMTDGIEFWEDSDPKEKRDKGKEKENSPNRAFEHGLMKRVQMGERRAAVGWGSSSSSIHKRRKAPAEIALAQHGVKKMKGAFDASSINRRRKFTRMASEQSRHGLKQMKETERGKAKAALGGSSVKQRRINDDDDVVFLGESFSGSGIPFRTGSGSGSKVGSVGGRSPDIGTCDEVASSTTKTMFKEAVVGPEGDYSDASSLESRDSEEEEEEECDDSEDADYKENAFSSSASSSSSGMEEEENGLSSSEESDEEGYHNRNMVKGQSEHAEKDPHVPKTKAASKKHRNKRKRNEKQKSKHTEKDSAQILQTKLHSENERHKQKWLDEKKHKSASEKQTSEKNYEIIRTKSAAASKRDKKKRKKIHEKKKKKKKHRSFDPENDEEIFKTTETSKKDEKEKHKKIDVKKKHKNLSSWKDAEFIKDKASSKKDRDKHGGGSDDEEEEIFKTTETSKKDEKEKHKKIDVQKKHKNLSSWKDAEFIKAKASSKKDRDKHRGGSDEKQHEKVDDAVEVADVLKTKEHSKKDKKKHKGVGEKKHKRFVDGRTDSEIIKTKKTSKKDRDKNKRIGEKQKSDVINGDKDAEIFKNEGTPQKDREKKHRGSDNKRHKKVGDAEKDTEILKTKASSKKEKNKHKGIDEEQHSTEHAEIDAEVLKTRLTSKKDRKKQKRIGEKHKEVDAEKDSETHKTKATPEKDKEKQKGVGEKQRGASSGEAADSGKQEGVASRLRSHSHSKSSKKEETQSSSSEGLGVGSSVGEDRQGGDDDDLEKENEEEKKDVVTQTTGTSERKQPRRNLDVKNILLNTMLENEGKFNETVPLAEENIPKQLPLKFTFYEDNEAPDKEEWEFEIDNLFADFQMGRLQSEIGSTAKPMVANKIADDAQPCWHPEGHLHILDEQIGILCKHCSVVFLESKHILPEFAKRPTSCRRNERGRFNHLYGEAEQSVGDMELDNMPRNDPTSSSFHRAGTVWDLIPHHIKARMYLHQRQGLEFIWKNIAGELVLEKLQDLSSGGRGCIISHAPGTGKTGLTVVFLQSFMKLFPLCHPVVIAPRSMLLTWESEFKKWDVDIPFHNLNSRSLSGKEDVEEVHILRRKGKDMNRLLKLYSWAKGSGILGITYRLFEQLAGGTSCEEEDEKMRKILLKFPGLLVLDEGHTPRNEESLVWKALSRVETPRRIILSGTPFQNNFHELYNTLSLVCPEFTVGSTPGGVGSSDPKKKQQQQQLTRKGIRKGRENWASITGSILNTENERNVEELRRLIGPLVHVHKGTILQEKLPGLMIWQVYLKLTPTQQKLQKMICSKKFMEQDNWMTLISVHPSLAPEGEARGVNELDPGEGVKTRFVAELVRASEGRGERVIVFSRLLEPLTLIRRQLQGEFPGWGDGREVLYMDGKIDAKYRQERIGSFNDPESEAKVLLASTAACCEGINLIGASRIVLLDVVWNPSVTRQAISRAYRLGQTKVVHVYNLISSSFEANKYACQAKKDRMSELVFTADHPDHPDHDDAVPADQDLILGAMLQDHSLSTMFHKIVRQPKNHQMLWPEFTN</sequence>
<feature type="domain" description="Helicase ATP-binding" evidence="9">
    <location>
        <begin position="1150"/>
        <end position="1343"/>
    </location>
</feature>
<feature type="region of interest" description="Disordered" evidence="8">
    <location>
        <begin position="22"/>
        <end position="47"/>
    </location>
</feature>
<evidence type="ECO:0000256" key="7">
    <source>
        <dbReference type="ARBA" id="ARBA00023242"/>
    </source>
</evidence>
<feature type="compositionally biased region" description="Basic and acidic residues" evidence="8">
    <location>
        <begin position="686"/>
        <end position="697"/>
    </location>
</feature>
<feature type="compositionally biased region" description="Basic and acidic residues" evidence="8">
    <location>
        <begin position="755"/>
        <end position="766"/>
    </location>
</feature>